<protein>
    <submittedName>
        <fullName evidence="2">Thiamine kinase</fullName>
    </submittedName>
</protein>
<keyword evidence="2" id="KW-0808">Transferase</keyword>
<accession>A0A1H3YWC1</accession>
<organism evidence="2 3">
    <name type="scientific">Microbulbifer marinus</name>
    <dbReference type="NCBI Taxonomy" id="658218"/>
    <lineage>
        <taxon>Bacteria</taxon>
        <taxon>Pseudomonadati</taxon>
        <taxon>Pseudomonadota</taxon>
        <taxon>Gammaproteobacteria</taxon>
        <taxon>Cellvibrionales</taxon>
        <taxon>Microbulbiferaceae</taxon>
        <taxon>Microbulbifer</taxon>
    </lineage>
</organism>
<proteinExistence type="predicted"/>
<dbReference type="SUPFAM" id="SSF56112">
    <property type="entry name" value="Protein kinase-like (PK-like)"/>
    <property type="match status" value="1"/>
</dbReference>
<dbReference type="Proteomes" id="UP000198658">
    <property type="component" value="Unassembled WGS sequence"/>
</dbReference>
<evidence type="ECO:0000313" key="3">
    <source>
        <dbReference type="Proteomes" id="UP000198658"/>
    </source>
</evidence>
<evidence type="ECO:0000259" key="1">
    <source>
        <dbReference type="Pfam" id="PF01636"/>
    </source>
</evidence>
<dbReference type="CDD" id="cd05151">
    <property type="entry name" value="ChoK-like"/>
    <property type="match status" value="1"/>
</dbReference>
<gene>
    <name evidence="2" type="ORF">SAMN05216562_2002</name>
</gene>
<sequence length="292" mass="32527">MSVFSPDIIPPDWQRWSATRPSVIKPLTGGLTNRSFLLQAGGDQLVLRRNSAISAALDLNRVAEYQALLHADNAGLCAPLIYCDPEHQYLVTRFIDGGGWSKSGAGALPQLAQLLRGIHALPAIDAQLDIEDKAASYWCSIDNRADFYAPLRTLDKKVQRHIPAARELSAGICLCHNDLLATNLIAAADGNLYAIDWEYAAMGDPFYELALIVIEYALDQRQQQLLLAKYLDRPTTSVDWQRLDHWRVIYGYLSVLWYAVQWSRGSMRQPAIAGKITNTIRDVTELSFAIDG</sequence>
<dbReference type="InterPro" id="IPR052077">
    <property type="entry name" value="CcrZ_PhaseVar_Mediator"/>
</dbReference>
<reference evidence="3" key="1">
    <citation type="submission" date="2016-10" db="EMBL/GenBank/DDBJ databases">
        <authorList>
            <person name="Varghese N."/>
            <person name="Submissions S."/>
        </authorList>
    </citation>
    <scope>NUCLEOTIDE SEQUENCE [LARGE SCALE GENOMIC DNA]</scope>
    <source>
        <strain evidence="3">CGMCC 1.10657</strain>
    </source>
</reference>
<evidence type="ECO:0000313" key="2">
    <source>
        <dbReference type="EMBL" id="SEA15324.1"/>
    </source>
</evidence>
<dbReference type="EMBL" id="FNQO01000002">
    <property type="protein sequence ID" value="SEA15324.1"/>
    <property type="molecule type" value="Genomic_DNA"/>
</dbReference>
<dbReference type="PANTHER" id="PTHR40086:SF1">
    <property type="entry name" value="CELL CYCLE REGULATOR CCRZ"/>
    <property type="match status" value="1"/>
</dbReference>
<keyword evidence="2" id="KW-0418">Kinase</keyword>
<dbReference type="Pfam" id="PF01636">
    <property type="entry name" value="APH"/>
    <property type="match status" value="1"/>
</dbReference>
<dbReference type="Gene3D" id="3.90.1200.10">
    <property type="match status" value="1"/>
</dbReference>
<dbReference type="STRING" id="658218.SAMN05216562_2002"/>
<name>A0A1H3YWC1_9GAMM</name>
<dbReference type="AlphaFoldDB" id="A0A1H3YWC1"/>
<dbReference type="PANTHER" id="PTHR40086">
    <property type="entry name" value="PHOSPHOTRANSFERASE YTMP-RELATED"/>
    <property type="match status" value="1"/>
</dbReference>
<keyword evidence="3" id="KW-1185">Reference proteome</keyword>
<dbReference type="OrthoDB" id="179763at2"/>
<dbReference type="RefSeq" id="WP_091387777.1">
    <property type="nucleotide sequence ID" value="NZ_FNQO01000002.1"/>
</dbReference>
<dbReference type="InterPro" id="IPR011009">
    <property type="entry name" value="Kinase-like_dom_sf"/>
</dbReference>
<dbReference type="InterPro" id="IPR002575">
    <property type="entry name" value="Aminoglycoside_PTrfase"/>
</dbReference>
<dbReference type="Gene3D" id="3.30.200.20">
    <property type="entry name" value="Phosphorylase Kinase, domain 1"/>
    <property type="match status" value="1"/>
</dbReference>
<dbReference type="GO" id="GO:0016301">
    <property type="term" value="F:kinase activity"/>
    <property type="evidence" value="ECO:0007669"/>
    <property type="project" value="UniProtKB-KW"/>
</dbReference>
<feature type="domain" description="Aminoglycoside phosphotransferase" evidence="1">
    <location>
        <begin position="24"/>
        <end position="245"/>
    </location>
</feature>